<dbReference type="Pfam" id="PF01554">
    <property type="entry name" value="MatE"/>
    <property type="match status" value="2"/>
</dbReference>
<feature type="transmembrane region" description="Helical" evidence="2">
    <location>
        <begin position="26"/>
        <end position="48"/>
    </location>
</feature>
<feature type="transmembrane region" description="Helical" evidence="2">
    <location>
        <begin position="217"/>
        <end position="239"/>
    </location>
</feature>
<keyword evidence="4" id="KW-1185">Reference proteome</keyword>
<name>A0ABY5HEZ4_9GAMM</name>
<feature type="transmembrane region" description="Helical" evidence="2">
    <location>
        <begin position="251"/>
        <end position="280"/>
    </location>
</feature>
<keyword evidence="2" id="KW-1133">Transmembrane helix</keyword>
<accession>A0ABY5HEZ4</accession>
<dbReference type="EMBL" id="CP073347">
    <property type="protein sequence ID" value="UTW10421.1"/>
    <property type="molecule type" value="Genomic_DNA"/>
</dbReference>
<feature type="transmembrane region" description="Helical" evidence="2">
    <location>
        <begin position="369"/>
        <end position="389"/>
    </location>
</feature>
<evidence type="ECO:0000256" key="1">
    <source>
        <dbReference type="ARBA" id="ARBA00022448"/>
    </source>
</evidence>
<dbReference type="Proteomes" id="UP001058461">
    <property type="component" value="Chromosome"/>
</dbReference>
<feature type="transmembrane region" description="Helical" evidence="2">
    <location>
        <begin position="112"/>
        <end position="135"/>
    </location>
</feature>
<reference evidence="3" key="1">
    <citation type="submission" date="2021-04" db="EMBL/GenBank/DDBJ databases">
        <title>Oceanospirillales bacteria with DddD are important DMSP degraders in coastal seawater.</title>
        <authorList>
            <person name="Liu J."/>
        </authorList>
    </citation>
    <scope>NUCLEOTIDE SEQUENCE</scope>
    <source>
        <strain evidence="3">D13-1</strain>
    </source>
</reference>
<protein>
    <submittedName>
        <fullName evidence="3">MATE family efflux transporter</fullName>
    </submittedName>
</protein>
<organism evidence="3 4">
    <name type="scientific">Marinobacterium rhizophilum</name>
    <dbReference type="NCBI Taxonomy" id="420402"/>
    <lineage>
        <taxon>Bacteria</taxon>
        <taxon>Pseudomonadati</taxon>
        <taxon>Pseudomonadota</taxon>
        <taxon>Gammaproteobacteria</taxon>
        <taxon>Oceanospirillales</taxon>
        <taxon>Oceanospirillaceae</taxon>
        <taxon>Marinobacterium</taxon>
    </lineage>
</organism>
<evidence type="ECO:0000313" key="4">
    <source>
        <dbReference type="Proteomes" id="UP001058461"/>
    </source>
</evidence>
<keyword evidence="2" id="KW-0812">Transmembrane</keyword>
<proteinExistence type="predicted"/>
<dbReference type="PANTHER" id="PTHR43298">
    <property type="entry name" value="MULTIDRUG RESISTANCE PROTEIN NORM-RELATED"/>
    <property type="match status" value="1"/>
</dbReference>
<dbReference type="InterPro" id="IPR050222">
    <property type="entry name" value="MATE_MdtK"/>
</dbReference>
<dbReference type="PANTHER" id="PTHR43298:SF2">
    <property type="entry name" value="FMN_FAD EXPORTER YEEO-RELATED"/>
    <property type="match status" value="1"/>
</dbReference>
<dbReference type="RefSeq" id="WP_255852460.1">
    <property type="nucleotide sequence ID" value="NZ_CP073347.1"/>
</dbReference>
<evidence type="ECO:0000256" key="2">
    <source>
        <dbReference type="SAM" id="Phobius"/>
    </source>
</evidence>
<feature type="transmembrane region" description="Helical" evidence="2">
    <location>
        <begin position="301"/>
        <end position="324"/>
    </location>
</feature>
<feature type="transmembrane region" description="Helical" evidence="2">
    <location>
        <begin position="177"/>
        <end position="196"/>
    </location>
</feature>
<feature type="transmembrane region" description="Helical" evidence="2">
    <location>
        <begin position="69"/>
        <end position="92"/>
    </location>
</feature>
<feature type="transmembrane region" description="Helical" evidence="2">
    <location>
        <begin position="147"/>
        <end position="171"/>
    </location>
</feature>
<keyword evidence="2" id="KW-0472">Membrane</keyword>
<feature type="transmembrane region" description="Helical" evidence="2">
    <location>
        <begin position="330"/>
        <end position="348"/>
    </location>
</feature>
<evidence type="ECO:0000313" key="3">
    <source>
        <dbReference type="EMBL" id="UTW10421.1"/>
    </source>
</evidence>
<dbReference type="InterPro" id="IPR002528">
    <property type="entry name" value="MATE_fam"/>
</dbReference>
<gene>
    <name evidence="3" type="ORF">KDW95_14065</name>
</gene>
<sequence>MAINAVLMQSMLMIDTLLVAPLGEHALAAMGIATTIMAFMLGIQHALSNGTQLILSRAHGCGQQPALSTAFWAGLGINLGSALLFWCAITLFGQQLVALVSDNPDLQQQSHAYLATIKYILIAASITQVSSAFFNARGNTRIPLKGFVLELPVNVIVSYGLINGLGAIPALGLQGAAWGSLVAIGFRLLFLAHMLNQSGSLSRSVLSARSFMAHAMLHLNEIAPIAANFIILSVGMTIYQLIYAQLNIYDYVAISLIFPWIRIGTQFITAWAQAAAITVSQALGSRETGHLGDFIRQCTRVALLASLIIALAFYLLSQSMLLIYPAVEPATLTALASIAPLYIFLPIVRTYNTLCGHILRASGKSLQVLRIHFVTQWLISIPACAILVIGFDTSIFWAFAMIPAEELLKALPLSRLLRRNASSLATGAAIPSVQTPTRRP</sequence>
<keyword evidence="1" id="KW-0813">Transport</keyword>